<reference evidence="1 2" key="1">
    <citation type="journal article" date="2020" name="Cell">
        <title>Large-Scale Comparative Analyses of Tick Genomes Elucidate Their Genetic Diversity and Vector Capacities.</title>
        <authorList>
            <consortium name="Tick Genome and Microbiome Consortium (TIGMIC)"/>
            <person name="Jia N."/>
            <person name="Wang J."/>
            <person name="Shi W."/>
            <person name="Du L."/>
            <person name="Sun Y."/>
            <person name="Zhan W."/>
            <person name="Jiang J.F."/>
            <person name="Wang Q."/>
            <person name="Zhang B."/>
            <person name="Ji P."/>
            <person name="Bell-Sakyi L."/>
            <person name="Cui X.M."/>
            <person name="Yuan T.T."/>
            <person name="Jiang B.G."/>
            <person name="Yang W.F."/>
            <person name="Lam T.T."/>
            <person name="Chang Q.C."/>
            <person name="Ding S.J."/>
            <person name="Wang X.J."/>
            <person name="Zhu J.G."/>
            <person name="Ruan X.D."/>
            <person name="Zhao L."/>
            <person name="Wei J.T."/>
            <person name="Ye R.Z."/>
            <person name="Que T.C."/>
            <person name="Du C.H."/>
            <person name="Zhou Y.H."/>
            <person name="Cheng J.X."/>
            <person name="Dai P.F."/>
            <person name="Guo W.B."/>
            <person name="Han X.H."/>
            <person name="Huang E.J."/>
            <person name="Li L.F."/>
            <person name="Wei W."/>
            <person name="Gao Y.C."/>
            <person name="Liu J.Z."/>
            <person name="Shao H.Z."/>
            <person name="Wang X."/>
            <person name="Wang C.C."/>
            <person name="Yang T.C."/>
            <person name="Huo Q.B."/>
            <person name="Li W."/>
            <person name="Chen H.Y."/>
            <person name="Chen S.E."/>
            <person name="Zhou L.G."/>
            <person name="Ni X.B."/>
            <person name="Tian J.H."/>
            <person name="Sheng Y."/>
            <person name="Liu T."/>
            <person name="Pan Y.S."/>
            <person name="Xia L.Y."/>
            <person name="Li J."/>
            <person name="Zhao F."/>
            <person name="Cao W.C."/>
        </authorList>
    </citation>
    <scope>NUCLEOTIDE SEQUENCE [LARGE SCALE GENOMIC DNA]</scope>
    <source>
        <strain evidence="1">Iper-2018</strain>
    </source>
</reference>
<name>A0AC60QWS7_IXOPE</name>
<evidence type="ECO:0000313" key="1">
    <source>
        <dbReference type="EMBL" id="KAG0443241.1"/>
    </source>
</evidence>
<keyword evidence="2" id="KW-1185">Reference proteome</keyword>
<comment type="caution">
    <text evidence="1">The sequence shown here is derived from an EMBL/GenBank/DDBJ whole genome shotgun (WGS) entry which is preliminary data.</text>
</comment>
<protein>
    <submittedName>
        <fullName evidence="1">Uncharacterized protein</fullName>
    </submittedName>
</protein>
<dbReference type="EMBL" id="JABSTQ010003685">
    <property type="protein sequence ID" value="KAG0443241.1"/>
    <property type="molecule type" value="Genomic_DNA"/>
</dbReference>
<accession>A0AC60QWS7</accession>
<gene>
    <name evidence="1" type="ORF">HPB47_015139</name>
</gene>
<organism evidence="1 2">
    <name type="scientific">Ixodes persulcatus</name>
    <name type="common">Taiga tick</name>
    <dbReference type="NCBI Taxonomy" id="34615"/>
    <lineage>
        <taxon>Eukaryota</taxon>
        <taxon>Metazoa</taxon>
        <taxon>Ecdysozoa</taxon>
        <taxon>Arthropoda</taxon>
        <taxon>Chelicerata</taxon>
        <taxon>Arachnida</taxon>
        <taxon>Acari</taxon>
        <taxon>Parasitiformes</taxon>
        <taxon>Ixodida</taxon>
        <taxon>Ixodoidea</taxon>
        <taxon>Ixodidae</taxon>
        <taxon>Ixodinae</taxon>
        <taxon>Ixodes</taxon>
    </lineage>
</organism>
<feature type="non-terminal residue" evidence="1">
    <location>
        <position position="282"/>
    </location>
</feature>
<sequence>MLGVAPSVLLAKLADSDNTSSSDDDDEGRVYEAKFAELFDAPCTVPKVKAYVSIVRTYSDKAVARPDLDLSDNQACNIRHHRNNYCRETLAVRVAMVVMRIQDRGPTHVADDKLEGFATQNLPTPEKPLSRWNFFVIYRLLGFPEDGLIDGKFLCLLHYESKLASSAVVRATMMRQFLLLAGLANLAMTAEDCFTNARGTSCDSVVHDMEEDAKQALDSTIMACLKEVKGDMQDMDDLKQAVCKTTSMRRKFLECFKNDVGGALIENSIFNQQSRSKGKEIL</sequence>
<proteinExistence type="predicted"/>
<dbReference type="Proteomes" id="UP000805193">
    <property type="component" value="Unassembled WGS sequence"/>
</dbReference>
<evidence type="ECO:0000313" key="2">
    <source>
        <dbReference type="Proteomes" id="UP000805193"/>
    </source>
</evidence>